<gene>
    <name evidence="1" type="ORF">IHE45_13G061200</name>
</gene>
<evidence type="ECO:0000313" key="1">
    <source>
        <dbReference type="EMBL" id="KAH7665871.1"/>
    </source>
</evidence>
<dbReference type="Proteomes" id="UP000827976">
    <property type="component" value="Chromosome 13"/>
</dbReference>
<comment type="caution">
    <text evidence="1">The sequence shown here is derived from an EMBL/GenBank/DDBJ whole genome shotgun (WGS) entry which is preliminary data.</text>
</comment>
<evidence type="ECO:0000313" key="2">
    <source>
        <dbReference type="Proteomes" id="UP000827976"/>
    </source>
</evidence>
<dbReference type="EMBL" id="CM037023">
    <property type="protein sequence ID" value="KAH7665871.1"/>
    <property type="molecule type" value="Genomic_DNA"/>
</dbReference>
<proteinExistence type="predicted"/>
<accession>A0ACB7UYT5</accession>
<sequence>MSPLSKSYKILLDIYTSARAPMSEEKFPRETRAESMASQSPPGDNAREMYMELLQVTSQLMARINQNPQETMSILRAFPELTRDFCRAMSALLNVGLPPYLPVEIDDQLVDDAYSPLLPQPTLGPPATPASRTPPQVQPPSAAAAEPIFDAGNDLGESSSAFEEELPPPPSQTPPKSARGG</sequence>
<protein>
    <submittedName>
        <fullName evidence="1">Uncharacterized protein</fullName>
    </submittedName>
</protein>
<organism evidence="1 2">
    <name type="scientific">Dioscorea alata</name>
    <name type="common">Purple yam</name>
    <dbReference type="NCBI Taxonomy" id="55571"/>
    <lineage>
        <taxon>Eukaryota</taxon>
        <taxon>Viridiplantae</taxon>
        <taxon>Streptophyta</taxon>
        <taxon>Embryophyta</taxon>
        <taxon>Tracheophyta</taxon>
        <taxon>Spermatophyta</taxon>
        <taxon>Magnoliopsida</taxon>
        <taxon>Liliopsida</taxon>
        <taxon>Dioscoreales</taxon>
        <taxon>Dioscoreaceae</taxon>
        <taxon>Dioscorea</taxon>
    </lineage>
</organism>
<keyword evidence="2" id="KW-1185">Reference proteome</keyword>
<reference evidence="2" key="1">
    <citation type="journal article" date="2022" name="Nat. Commun.">
        <title>Chromosome evolution and the genetic basis of agronomically important traits in greater yam.</title>
        <authorList>
            <person name="Bredeson J.V."/>
            <person name="Lyons J.B."/>
            <person name="Oniyinde I.O."/>
            <person name="Okereke N.R."/>
            <person name="Kolade O."/>
            <person name="Nnabue I."/>
            <person name="Nwadili C.O."/>
            <person name="Hribova E."/>
            <person name="Parker M."/>
            <person name="Nwogha J."/>
            <person name="Shu S."/>
            <person name="Carlson J."/>
            <person name="Kariba R."/>
            <person name="Muthemba S."/>
            <person name="Knop K."/>
            <person name="Barton G.J."/>
            <person name="Sherwood A.V."/>
            <person name="Lopez-Montes A."/>
            <person name="Asiedu R."/>
            <person name="Jamnadass R."/>
            <person name="Muchugi A."/>
            <person name="Goodstein D."/>
            <person name="Egesi C.N."/>
            <person name="Featherston J."/>
            <person name="Asfaw A."/>
            <person name="Simpson G.G."/>
            <person name="Dolezel J."/>
            <person name="Hendre P.S."/>
            <person name="Van Deynze A."/>
            <person name="Kumar P.L."/>
            <person name="Obidiegwu J.E."/>
            <person name="Bhattacharjee R."/>
            <person name="Rokhsar D.S."/>
        </authorList>
    </citation>
    <scope>NUCLEOTIDE SEQUENCE [LARGE SCALE GENOMIC DNA]</scope>
    <source>
        <strain evidence="2">cv. TDa95/00328</strain>
    </source>
</reference>
<name>A0ACB7UYT5_DIOAL</name>